<dbReference type="GO" id="GO:0003964">
    <property type="term" value="F:RNA-directed DNA polymerase activity"/>
    <property type="evidence" value="ECO:0007669"/>
    <property type="project" value="UniProtKB-KW"/>
</dbReference>
<dbReference type="SUPFAM" id="SSF53098">
    <property type="entry name" value="Ribonuclease H-like"/>
    <property type="match status" value="1"/>
</dbReference>
<evidence type="ECO:0000313" key="2">
    <source>
        <dbReference type="Proteomes" id="UP001151760"/>
    </source>
</evidence>
<proteinExistence type="predicted"/>
<evidence type="ECO:0000313" key="1">
    <source>
        <dbReference type="EMBL" id="GJS51003.1"/>
    </source>
</evidence>
<keyword evidence="2" id="KW-1185">Reference proteome</keyword>
<dbReference type="PANTHER" id="PTHR48475:SF1">
    <property type="entry name" value="RNASE H TYPE-1 DOMAIN-CONTAINING PROTEIN"/>
    <property type="match status" value="1"/>
</dbReference>
<dbReference type="Gene3D" id="3.30.420.10">
    <property type="entry name" value="Ribonuclease H-like superfamily/Ribonuclease H"/>
    <property type="match status" value="1"/>
</dbReference>
<keyword evidence="1" id="KW-0695">RNA-directed DNA polymerase</keyword>
<dbReference type="InterPro" id="IPR012337">
    <property type="entry name" value="RNaseH-like_sf"/>
</dbReference>
<reference evidence="1" key="2">
    <citation type="submission" date="2022-01" db="EMBL/GenBank/DDBJ databases">
        <authorList>
            <person name="Yamashiro T."/>
            <person name="Shiraishi A."/>
            <person name="Satake H."/>
            <person name="Nakayama K."/>
        </authorList>
    </citation>
    <scope>NUCLEOTIDE SEQUENCE</scope>
</reference>
<accession>A0ABQ4WDQ3</accession>
<dbReference type="EMBL" id="BQNB010008555">
    <property type="protein sequence ID" value="GJS51003.1"/>
    <property type="molecule type" value="Genomic_DNA"/>
</dbReference>
<name>A0ABQ4WDQ3_9ASTR</name>
<dbReference type="SUPFAM" id="SSF56672">
    <property type="entry name" value="DNA/RNA polymerases"/>
    <property type="match status" value="1"/>
</dbReference>
<organism evidence="1 2">
    <name type="scientific">Tanacetum coccineum</name>
    <dbReference type="NCBI Taxonomy" id="301880"/>
    <lineage>
        <taxon>Eukaryota</taxon>
        <taxon>Viridiplantae</taxon>
        <taxon>Streptophyta</taxon>
        <taxon>Embryophyta</taxon>
        <taxon>Tracheophyta</taxon>
        <taxon>Spermatophyta</taxon>
        <taxon>Magnoliopsida</taxon>
        <taxon>eudicotyledons</taxon>
        <taxon>Gunneridae</taxon>
        <taxon>Pentapetalae</taxon>
        <taxon>asterids</taxon>
        <taxon>campanulids</taxon>
        <taxon>Asterales</taxon>
        <taxon>Asteraceae</taxon>
        <taxon>Asteroideae</taxon>
        <taxon>Anthemideae</taxon>
        <taxon>Anthemidinae</taxon>
        <taxon>Tanacetum</taxon>
    </lineage>
</organism>
<keyword evidence="1" id="KW-0808">Transferase</keyword>
<dbReference type="InterPro" id="IPR036397">
    <property type="entry name" value="RNaseH_sf"/>
</dbReference>
<keyword evidence="1" id="KW-0548">Nucleotidyltransferase</keyword>
<dbReference type="Proteomes" id="UP001151760">
    <property type="component" value="Unassembled WGS sequence"/>
</dbReference>
<dbReference type="PANTHER" id="PTHR48475">
    <property type="entry name" value="RIBONUCLEASE H"/>
    <property type="match status" value="1"/>
</dbReference>
<dbReference type="InterPro" id="IPR043502">
    <property type="entry name" value="DNA/RNA_pol_sf"/>
</dbReference>
<sequence>MDSMIVRLAGNEYYCFLDGFSGYFQIPIDPRDQEIDHLLVPTERQYGSLHGGLLGLWEFPLKIALRLEENVMQKYGVTHRLSTAYHPQTSGQVEVSNRGLKRILERTIGENRASWSDKLDDALWASHRLTKRPSVYSLQVVYGGMHLPSELVLKPIGP</sequence>
<gene>
    <name evidence="1" type="ORF">Tco_0624365</name>
</gene>
<protein>
    <submittedName>
        <fullName evidence="1">Reverse transcriptase domain-containing protein</fullName>
    </submittedName>
</protein>
<comment type="caution">
    <text evidence="1">The sequence shown here is derived from an EMBL/GenBank/DDBJ whole genome shotgun (WGS) entry which is preliminary data.</text>
</comment>
<reference evidence="1" key="1">
    <citation type="journal article" date="2022" name="Int. J. Mol. Sci.">
        <title>Draft Genome of Tanacetum Coccineum: Genomic Comparison of Closely Related Tanacetum-Family Plants.</title>
        <authorList>
            <person name="Yamashiro T."/>
            <person name="Shiraishi A."/>
            <person name="Nakayama K."/>
            <person name="Satake H."/>
        </authorList>
    </citation>
    <scope>NUCLEOTIDE SEQUENCE</scope>
</reference>